<keyword evidence="2" id="KW-1185">Reference proteome</keyword>
<accession>A0ACC2NTZ5</accession>
<evidence type="ECO:0000313" key="1">
    <source>
        <dbReference type="EMBL" id="KAJ8674343.1"/>
    </source>
</evidence>
<gene>
    <name evidence="1" type="ORF">QAD02_005605</name>
</gene>
<reference evidence="1" key="1">
    <citation type="submission" date="2023-04" db="EMBL/GenBank/DDBJ databases">
        <title>A chromosome-level genome assembly of the parasitoid wasp Eretmocerus hayati.</title>
        <authorList>
            <person name="Zhong Y."/>
            <person name="Liu S."/>
            <person name="Liu Y."/>
        </authorList>
    </citation>
    <scope>NUCLEOTIDE SEQUENCE</scope>
    <source>
        <strain evidence="1">ZJU_SS_LIU_2023</strain>
    </source>
</reference>
<evidence type="ECO:0000313" key="2">
    <source>
        <dbReference type="Proteomes" id="UP001239111"/>
    </source>
</evidence>
<organism evidence="1 2">
    <name type="scientific">Eretmocerus hayati</name>
    <dbReference type="NCBI Taxonomy" id="131215"/>
    <lineage>
        <taxon>Eukaryota</taxon>
        <taxon>Metazoa</taxon>
        <taxon>Ecdysozoa</taxon>
        <taxon>Arthropoda</taxon>
        <taxon>Hexapoda</taxon>
        <taxon>Insecta</taxon>
        <taxon>Pterygota</taxon>
        <taxon>Neoptera</taxon>
        <taxon>Endopterygota</taxon>
        <taxon>Hymenoptera</taxon>
        <taxon>Apocrita</taxon>
        <taxon>Proctotrupomorpha</taxon>
        <taxon>Chalcidoidea</taxon>
        <taxon>Aphelinidae</taxon>
        <taxon>Aphelininae</taxon>
        <taxon>Eretmocerus</taxon>
    </lineage>
</organism>
<comment type="caution">
    <text evidence="1">The sequence shown here is derived from an EMBL/GenBank/DDBJ whole genome shotgun (WGS) entry which is preliminary data.</text>
</comment>
<dbReference type="EMBL" id="CM056743">
    <property type="protein sequence ID" value="KAJ8674343.1"/>
    <property type="molecule type" value="Genomic_DNA"/>
</dbReference>
<dbReference type="Proteomes" id="UP001239111">
    <property type="component" value="Chromosome 3"/>
</dbReference>
<name>A0ACC2NTZ5_9HYME</name>
<protein>
    <submittedName>
        <fullName evidence="1">Uncharacterized protein</fullName>
    </submittedName>
</protein>
<proteinExistence type="predicted"/>
<sequence length="107" mass="11995">MHYLDVSLDLPEKLDNPLTATSVKTQLILAIKKFLGTEGASGIVDILKFDASRRRLILRCHSDDYVRLRAALTLATIFEGSPCTWNINRASPNLLSFTADSRTYKHC</sequence>